<feature type="transmembrane region" description="Helical" evidence="14">
    <location>
        <begin position="127"/>
        <end position="145"/>
    </location>
</feature>
<evidence type="ECO:0000256" key="11">
    <source>
        <dbReference type="ARBA" id="ARBA00040810"/>
    </source>
</evidence>
<dbReference type="UniPathway" id="UPA00834">
    <property type="reaction ID" value="UER00712"/>
</dbReference>
<keyword evidence="8 14" id="KW-0350">Heme biosynthesis</keyword>
<feature type="transmembrane region" description="Helical" evidence="14">
    <location>
        <begin position="32"/>
        <end position="51"/>
    </location>
</feature>
<feature type="transmembrane region" description="Helical" evidence="14">
    <location>
        <begin position="177"/>
        <end position="200"/>
    </location>
</feature>
<evidence type="ECO:0000256" key="13">
    <source>
        <dbReference type="ARBA" id="ARBA00047690"/>
    </source>
</evidence>
<keyword evidence="16" id="KW-1185">Reference proteome</keyword>
<keyword evidence="4 14" id="KW-1003">Cell membrane</keyword>
<evidence type="ECO:0000256" key="12">
    <source>
        <dbReference type="ARBA" id="ARBA00042475"/>
    </source>
</evidence>
<dbReference type="HAMAP" id="MF_00154">
    <property type="entry name" value="CyoE_CtaB"/>
    <property type="match status" value="1"/>
</dbReference>
<dbReference type="RefSeq" id="WP_077381336.1">
    <property type="nucleotide sequence ID" value="NZ_FTPD01000045.1"/>
</dbReference>
<protein>
    <recommendedName>
        <fullName evidence="11 14">Protoheme IX farnesyltransferase</fullName>
        <ecNumber evidence="3 14">2.5.1.141</ecNumber>
    </recommendedName>
    <alternativeName>
        <fullName evidence="12 14">Heme B farnesyltransferase</fullName>
    </alternativeName>
    <alternativeName>
        <fullName evidence="10 14">Heme O synthase</fullName>
    </alternativeName>
</protein>
<dbReference type="Pfam" id="PF01040">
    <property type="entry name" value="UbiA"/>
    <property type="match status" value="1"/>
</dbReference>
<evidence type="ECO:0000256" key="3">
    <source>
        <dbReference type="ARBA" id="ARBA00012292"/>
    </source>
</evidence>
<evidence type="ECO:0000256" key="6">
    <source>
        <dbReference type="ARBA" id="ARBA00022692"/>
    </source>
</evidence>
<dbReference type="GO" id="GO:0048034">
    <property type="term" value="P:heme O biosynthetic process"/>
    <property type="evidence" value="ECO:0007669"/>
    <property type="project" value="UniProtKB-UniRule"/>
</dbReference>
<evidence type="ECO:0000256" key="9">
    <source>
        <dbReference type="ARBA" id="ARBA00023136"/>
    </source>
</evidence>
<dbReference type="EMBL" id="FTPD01000045">
    <property type="protein sequence ID" value="SIT58252.1"/>
    <property type="molecule type" value="Genomic_DNA"/>
</dbReference>
<keyword evidence="5 14" id="KW-0808">Transferase</keyword>
<feature type="transmembrane region" description="Helical" evidence="14">
    <location>
        <begin position="226"/>
        <end position="243"/>
    </location>
</feature>
<keyword evidence="9 14" id="KW-0472">Membrane</keyword>
<evidence type="ECO:0000313" key="15">
    <source>
        <dbReference type="EMBL" id="SIT58252.1"/>
    </source>
</evidence>
<evidence type="ECO:0000256" key="8">
    <source>
        <dbReference type="ARBA" id="ARBA00023133"/>
    </source>
</evidence>
<feature type="transmembrane region" description="Helical" evidence="14">
    <location>
        <begin position="287"/>
        <end position="310"/>
    </location>
</feature>
<dbReference type="GO" id="GO:0005886">
    <property type="term" value="C:plasma membrane"/>
    <property type="evidence" value="ECO:0007669"/>
    <property type="project" value="UniProtKB-SubCell"/>
</dbReference>
<accession>A0A1R3VEE9</accession>
<evidence type="ECO:0000313" key="16">
    <source>
        <dbReference type="Proteomes" id="UP000188388"/>
    </source>
</evidence>
<dbReference type="EC" id="2.5.1.141" evidence="3 14"/>
<keyword evidence="7 14" id="KW-1133">Transmembrane helix</keyword>
<dbReference type="CDD" id="cd13957">
    <property type="entry name" value="PT_UbiA_Cox10"/>
    <property type="match status" value="1"/>
</dbReference>
<dbReference type="GO" id="GO:0008495">
    <property type="term" value="F:protoheme IX farnesyltransferase activity"/>
    <property type="evidence" value="ECO:0007669"/>
    <property type="project" value="UniProtKB-UniRule"/>
</dbReference>
<dbReference type="PROSITE" id="PS00943">
    <property type="entry name" value="UBIA"/>
    <property type="match status" value="1"/>
</dbReference>
<keyword evidence="6 14" id="KW-0812">Transmembrane</keyword>
<dbReference type="Proteomes" id="UP000188388">
    <property type="component" value="Unassembled WGS sequence"/>
</dbReference>
<comment type="miscellaneous">
    <text evidence="14">Carbon 2 of the heme B porphyrin ring is defined according to the Fischer nomenclature.</text>
</comment>
<dbReference type="PANTHER" id="PTHR43448:SF7">
    <property type="entry name" value="4-HYDROXYBENZOATE SOLANESYLTRANSFERASE"/>
    <property type="match status" value="1"/>
</dbReference>
<dbReference type="PANTHER" id="PTHR43448">
    <property type="entry name" value="PROTOHEME IX FARNESYLTRANSFERASE, MITOCHONDRIAL"/>
    <property type="match status" value="1"/>
</dbReference>
<feature type="transmembrane region" description="Helical" evidence="14">
    <location>
        <begin position="152"/>
        <end position="171"/>
    </location>
</feature>
<proteinExistence type="inferred from homology"/>
<evidence type="ECO:0000256" key="2">
    <source>
        <dbReference type="ARBA" id="ARBA00004919"/>
    </source>
</evidence>
<dbReference type="Gene3D" id="1.10.357.140">
    <property type="entry name" value="UbiA prenyltransferase"/>
    <property type="match status" value="1"/>
</dbReference>
<comment type="function">
    <text evidence="14">Converts heme B (protoheme IX) to heme O by substitution of the vinyl group on carbon 2 of heme B porphyrin ring with a hydroxyethyl farnesyl side group.</text>
</comment>
<comment type="subcellular location">
    <subcellularLocation>
        <location evidence="1 14">Cell membrane</location>
        <topology evidence="1 14">Multi-pass membrane protein</topology>
    </subcellularLocation>
</comment>
<dbReference type="InterPro" id="IPR044878">
    <property type="entry name" value="UbiA_sf"/>
</dbReference>
<sequence>MALVDDTLTDEPGFRMSEATAGDFFALLKPRVMSLVVFTAFVGLVAAPVTINPLLAVIAILAIAIGAGASGALNMWYDADIDAVMTRTAGRPVPAGRIRPGEALSFGLVLSVLSVMTLGVLVNWLSATLLAFTIFFYAVVYTMWLKRWTPQNIVIGGAAGAIPPVIGWAAVTGTVSLESIVLFLIIFLWTPPHFWALALFKSEDYARAGIPMMPNVAGQASTRRQIFAYALILAPVGVLPWALGFTTPAYGVFAVLLGAGFVWYAWKVLQMADDDHVMKPAKALFGYSLLYLFAIFAVYLADCVVGRVLAMGGA</sequence>
<comment type="pathway">
    <text evidence="2 14">Porphyrin-containing compound metabolism; heme O biosynthesis; heme O from protoheme: step 1/1.</text>
</comment>
<dbReference type="InterPro" id="IPR006369">
    <property type="entry name" value="Protohaem_IX_farnesylTrfase"/>
</dbReference>
<evidence type="ECO:0000256" key="7">
    <source>
        <dbReference type="ARBA" id="ARBA00022989"/>
    </source>
</evidence>
<evidence type="ECO:0000256" key="4">
    <source>
        <dbReference type="ARBA" id="ARBA00022475"/>
    </source>
</evidence>
<comment type="catalytic activity">
    <reaction evidence="13 14">
        <text>heme b + (2E,6E)-farnesyl diphosphate + H2O = Fe(II)-heme o + diphosphate</text>
        <dbReference type="Rhea" id="RHEA:28070"/>
        <dbReference type="ChEBI" id="CHEBI:15377"/>
        <dbReference type="ChEBI" id="CHEBI:33019"/>
        <dbReference type="ChEBI" id="CHEBI:60344"/>
        <dbReference type="ChEBI" id="CHEBI:60530"/>
        <dbReference type="ChEBI" id="CHEBI:175763"/>
        <dbReference type="EC" id="2.5.1.141"/>
    </reaction>
</comment>
<dbReference type="STRING" id="1631249.BQ8794_50354"/>
<organism evidence="15 16">
    <name type="scientific">Mesorhizobium prunaredense</name>
    <dbReference type="NCBI Taxonomy" id="1631249"/>
    <lineage>
        <taxon>Bacteria</taxon>
        <taxon>Pseudomonadati</taxon>
        <taxon>Pseudomonadota</taxon>
        <taxon>Alphaproteobacteria</taxon>
        <taxon>Hyphomicrobiales</taxon>
        <taxon>Phyllobacteriaceae</taxon>
        <taxon>Mesorhizobium</taxon>
    </lineage>
</organism>
<gene>
    <name evidence="14 15" type="primary">ctaB</name>
    <name evidence="15" type="ORF">BQ8794_50354</name>
</gene>
<dbReference type="InterPro" id="IPR030470">
    <property type="entry name" value="UbiA_prenylTrfase_CS"/>
</dbReference>
<dbReference type="NCBIfam" id="TIGR01473">
    <property type="entry name" value="cyoE_ctaB"/>
    <property type="match status" value="1"/>
</dbReference>
<feature type="transmembrane region" description="Helical" evidence="14">
    <location>
        <begin position="57"/>
        <end position="77"/>
    </location>
</feature>
<dbReference type="AlphaFoldDB" id="A0A1R3VEE9"/>
<evidence type="ECO:0000256" key="1">
    <source>
        <dbReference type="ARBA" id="ARBA00004651"/>
    </source>
</evidence>
<feature type="transmembrane region" description="Helical" evidence="14">
    <location>
        <begin position="249"/>
        <end position="266"/>
    </location>
</feature>
<name>A0A1R3VEE9_9HYPH</name>
<reference evidence="16" key="1">
    <citation type="submission" date="2017-01" db="EMBL/GenBank/DDBJ databases">
        <authorList>
            <person name="Brunel B."/>
        </authorList>
    </citation>
    <scope>NUCLEOTIDE SEQUENCE [LARGE SCALE GENOMIC DNA]</scope>
</reference>
<evidence type="ECO:0000256" key="5">
    <source>
        <dbReference type="ARBA" id="ARBA00022679"/>
    </source>
</evidence>
<dbReference type="InterPro" id="IPR000537">
    <property type="entry name" value="UbiA_prenyltransferase"/>
</dbReference>
<evidence type="ECO:0000256" key="14">
    <source>
        <dbReference type="HAMAP-Rule" id="MF_00154"/>
    </source>
</evidence>
<evidence type="ECO:0000256" key="10">
    <source>
        <dbReference type="ARBA" id="ARBA00030253"/>
    </source>
</evidence>
<dbReference type="FunFam" id="1.10.357.140:FF:000001">
    <property type="entry name" value="Protoheme IX farnesyltransferase"/>
    <property type="match status" value="1"/>
</dbReference>
<comment type="similarity">
    <text evidence="14">Belongs to the UbiA prenyltransferase family. Protoheme IX farnesyltransferase subfamily.</text>
</comment>
<dbReference type="NCBIfam" id="NF003349">
    <property type="entry name" value="PRK04375.1-2"/>
    <property type="match status" value="1"/>
</dbReference>